<feature type="region of interest" description="Disordered" evidence="1">
    <location>
        <begin position="110"/>
        <end position="169"/>
    </location>
</feature>
<feature type="domain" description="WSC" evidence="4">
    <location>
        <begin position="20"/>
        <end position="106"/>
    </location>
</feature>
<evidence type="ECO:0000256" key="3">
    <source>
        <dbReference type="SAM" id="SignalP"/>
    </source>
</evidence>
<dbReference type="InterPro" id="IPR002889">
    <property type="entry name" value="WSC_carb-bd"/>
</dbReference>
<feature type="compositionally biased region" description="Low complexity" evidence="1">
    <location>
        <begin position="194"/>
        <end position="230"/>
    </location>
</feature>
<dbReference type="KEGG" id="ctp:CTRG_02322"/>
<feature type="chain" id="PRO_5002955523" description="WSC domain-containing protein" evidence="3">
    <location>
        <begin position="21"/>
        <end position="370"/>
    </location>
</feature>
<dbReference type="Pfam" id="PF01822">
    <property type="entry name" value="WSC"/>
    <property type="match status" value="1"/>
</dbReference>
<keyword evidence="2" id="KW-0472">Membrane</keyword>
<dbReference type="AlphaFoldDB" id="C5MA10"/>
<reference evidence="5 6" key="1">
    <citation type="journal article" date="2009" name="Nature">
        <title>Evolution of pathogenicity and sexual reproduction in eight Candida genomes.</title>
        <authorList>
            <person name="Butler G."/>
            <person name="Rasmussen M.D."/>
            <person name="Lin M.F."/>
            <person name="Santos M.A."/>
            <person name="Sakthikumar S."/>
            <person name="Munro C.A."/>
            <person name="Rheinbay E."/>
            <person name="Grabherr M."/>
            <person name="Forche A."/>
            <person name="Reedy J.L."/>
            <person name="Agrafioti I."/>
            <person name="Arnaud M.B."/>
            <person name="Bates S."/>
            <person name="Brown A.J."/>
            <person name="Brunke S."/>
            <person name="Costanzo M.C."/>
            <person name="Fitzpatrick D.A."/>
            <person name="de Groot P.W."/>
            <person name="Harris D."/>
            <person name="Hoyer L.L."/>
            <person name="Hube B."/>
            <person name="Klis F.M."/>
            <person name="Kodira C."/>
            <person name="Lennard N."/>
            <person name="Logue M.E."/>
            <person name="Martin R."/>
            <person name="Neiman A.M."/>
            <person name="Nikolaou E."/>
            <person name="Quail M.A."/>
            <person name="Quinn J."/>
            <person name="Santos M.C."/>
            <person name="Schmitzberger F.F."/>
            <person name="Sherlock G."/>
            <person name="Shah P."/>
            <person name="Silverstein K.A."/>
            <person name="Skrzypek M.S."/>
            <person name="Soll D."/>
            <person name="Staggs R."/>
            <person name="Stansfield I."/>
            <person name="Stumpf M.P."/>
            <person name="Sudbery P.E."/>
            <person name="Srikantha T."/>
            <person name="Zeng Q."/>
            <person name="Berman J."/>
            <person name="Berriman M."/>
            <person name="Heitman J."/>
            <person name="Gow N.A."/>
            <person name="Lorenz M.C."/>
            <person name="Birren B.W."/>
            <person name="Kellis M."/>
            <person name="Cuomo C.A."/>
        </authorList>
    </citation>
    <scope>NUCLEOTIDE SEQUENCE [LARGE SCALE GENOMIC DNA]</scope>
    <source>
        <strain evidence="6">ATCC MYA-3404 / T1</strain>
    </source>
</reference>
<feature type="compositionally biased region" description="Low complexity" evidence="1">
    <location>
        <begin position="110"/>
        <end position="158"/>
    </location>
</feature>
<dbReference type="HOGENOM" id="CLU_024893_0_1_1"/>
<sequence length="370" mass="38536">MFKLHYILSLLFITTSVVLAVDSLGCYSSVPGGTSQGDYLFQTSGYCADQCPDSQYVAVQGEECICLSSLPANSYKVDSSKCTTGCPGYGTEKCGGSSYYNVYLGRGTSDSSSSSSTSSSGSKQSSSSSSQASSSSSSSTGGSQSSSTDNSQSSITSSPTTNDSDEENNNATETIVNTVTQDGGSVIIRTVTQEASSNETGSSQSTSPSSTSSSSSSSSSETSSASNNGSLGDKSQNKSSSTSVGAIVGGVVGGVGGLLVLVAGAWFFMRRRDRAQDTDEEEFFDKPLSRSNGSKNGSRKGPSALDMPMVNPFQHPADDLVRSNSERKPEFVDPRLNPIMMGRRRLSEGSLADETDYSRKVLTVANPDDK</sequence>
<protein>
    <recommendedName>
        <fullName evidence="4">WSC domain-containing protein</fullName>
    </recommendedName>
</protein>
<feature type="compositionally biased region" description="Basic and acidic residues" evidence="1">
    <location>
        <begin position="316"/>
        <end position="333"/>
    </location>
</feature>
<keyword evidence="2" id="KW-1133">Transmembrane helix</keyword>
<feature type="region of interest" description="Disordered" evidence="1">
    <location>
        <begin position="276"/>
        <end position="336"/>
    </location>
</feature>
<dbReference type="SMART" id="SM00321">
    <property type="entry name" value="WSC"/>
    <property type="match status" value="1"/>
</dbReference>
<keyword evidence="3" id="KW-0732">Signal</keyword>
<dbReference type="PROSITE" id="PS51212">
    <property type="entry name" value="WSC"/>
    <property type="match status" value="1"/>
</dbReference>
<evidence type="ECO:0000313" key="6">
    <source>
        <dbReference type="Proteomes" id="UP000002037"/>
    </source>
</evidence>
<evidence type="ECO:0000313" key="5">
    <source>
        <dbReference type="EMBL" id="EER33504.1"/>
    </source>
</evidence>
<feature type="transmembrane region" description="Helical" evidence="2">
    <location>
        <begin position="244"/>
        <end position="268"/>
    </location>
</feature>
<keyword evidence="6" id="KW-1185">Reference proteome</keyword>
<dbReference type="RefSeq" id="XP_002548025.1">
    <property type="nucleotide sequence ID" value="XM_002547979.1"/>
</dbReference>
<dbReference type="eggNOG" id="KOG4157">
    <property type="taxonomic scope" value="Eukaryota"/>
</dbReference>
<gene>
    <name evidence="5" type="ORF">CTRG_02322</name>
</gene>
<dbReference type="STRING" id="294747.C5MA10"/>
<proteinExistence type="predicted"/>
<evidence type="ECO:0000256" key="1">
    <source>
        <dbReference type="SAM" id="MobiDB-lite"/>
    </source>
</evidence>
<name>C5MA10_CANTT</name>
<evidence type="ECO:0000259" key="4">
    <source>
        <dbReference type="PROSITE" id="PS51212"/>
    </source>
</evidence>
<dbReference type="EMBL" id="GG692397">
    <property type="protein sequence ID" value="EER33504.1"/>
    <property type="molecule type" value="Genomic_DNA"/>
</dbReference>
<dbReference type="PANTHER" id="PTHR16861:SF9">
    <property type="entry name" value="CELL WALL INTEGRITY AND STRESS RESPONSE COMPONENT 1"/>
    <property type="match status" value="1"/>
</dbReference>
<dbReference type="OrthoDB" id="5985073at2759"/>
<feature type="signal peptide" evidence="3">
    <location>
        <begin position="1"/>
        <end position="20"/>
    </location>
</feature>
<feature type="region of interest" description="Disordered" evidence="1">
    <location>
        <begin position="193"/>
        <end position="242"/>
    </location>
</feature>
<dbReference type="PANTHER" id="PTHR16861">
    <property type="entry name" value="GLYCOPROTEIN 38"/>
    <property type="match status" value="1"/>
</dbReference>
<dbReference type="VEuPathDB" id="FungiDB:CTRG_02322"/>
<organism evidence="5 6">
    <name type="scientific">Candida tropicalis (strain ATCC MYA-3404 / T1)</name>
    <name type="common">Yeast</name>
    <dbReference type="NCBI Taxonomy" id="294747"/>
    <lineage>
        <taxon>Eukaryota</taxon>
        <taxon>Fungi</taxon>
        <taxon>Dikarya</taxon>
        <taxon>Ascomycota</taxon>
        <taxon>Saccharomycotina</taxon>
        <taxon>Pichiomycetes</taxon>
        <taxon>Debaryomycetaceae</taxon>
        <taxon>Candida/Lodderomyces clade</taxon>
        <taxon>Candida</taxon>
    </lineage>
</organism>
<evidence type="ECO:0000256" key="2">
    <source>
        <dbReference type="SAM" id="Phobius"/>
    </source>
</evidence>
<dbReference type="GeneID" id="8301763"/>
<dbReference type="Proteomes" id="UP000002037">
    <property type="component" value="Unassembled WGS sequence"/>
</dbReference>
<feature type="compositionally biased region" description="Polar residues" evidence="1">
    <location>
        <begin position="233"/>
        <end position="242"/>
    </location>
</feature>
<keyword evidence="2" id="KW-0812">Transmembrane</keyword>
<accession>C5MA10</accession>